<proteinExistence type="predicted"/>
<feature type="domain" description="Carbohydrate kinase PfkB" evidence="4">
    <location>
        <begin position="37"/>
        <end position="177"/>
    </location>
</feature>
<dbReference type="GO" id="GO:0016301">
    <property type="term" value="F:kinase activity"/>
    <property type="evidence" value="ECO:0007669"/>
    <property type="project" value="UniProtKB-KW"/>
</dbReference>
<dbReference type="InterPro" id="IPR011611">
    <property type="entry name" value="PfkB_dom"/>
</dbReference>
<dbReference type="Pfam" id="PF00294">
    <property type="entry name" value="PfkB"/>
    <property type="match status" value="1"/>
</dbReference>
<dbReference type="SUPFAM" id="SSF53613">
    <property type="entry name" value="Ribokinase-like"/>
    <property type="match status" value="1"/>
</dbReference>
<accession>A0ABW2TMI2</accession>
<evidence type="ECO:0000256" key="3">
    <source>
        <dbReference type="SAM" id="MobiDB-lite"/>
    </source>
</evidence>
<dbReference type="InterPro" id="IPR029056">
    <property type="entry name" value="Ribokinase-like"/>
</dbReference>
<feature type="compositionally biased region" description="Low complexity" evidence="3">
    <location>
        <begin position="198"/>
        <end position="208"/>
    </location>
</feature>
<keyword evidence="2 5" id="KW-0418">Kinase</keyword>
<evidence type="ECO:0000256" key="1">
    <source>
        <dbReference type="ARBA" id="ARBA00022679"/>
    </source>
</evidence>
<protein>
    <submittedName>
        <fullName evidence="5">PfkB family carbohydrate kinase</fullName>
    </submittedName>
</protein>
<dbReference type="PANTHER" id="PTHR46969:SF1">
    <property type="entry name" value="BIFUNCTIONAL PROTEIN HLDE"/>
    <property type="match status" value="1"/>
</dbReference>
<reference evidence="6" key="1">
    <citation type="journal article" date="2019" name="Int. J. Syst. Evol. Microbiol.">
        <title>The Global Catalogue of Microorganisms (GCM) 10K type strain sequencing project: providing services to taxonomists for standard genome sequencing and annotation.</title>
        <authorList>
            <consortium name="The Broad Institute Genomics Platform"/>
            <consortium name="The Broad Institute Genome Sequencing Center for Infectious Disease"/>
            <person name="Wu L."/>
            <person name="Ma J."/>
        </authorList>
    </citation>
    <scope>NUCLEOTIDE SEQUENCE [LARGE SCALE GENOMIC DNA]</scope>
    <source>
        <strain evidence="6">JCM 17695</strain>
    </source>
</reference>
<dbReference type="Gene3D" id="3.40.1190.20">
    <property type="match status" value="1"/>
</dbReference>
<sequence length="226" mass="22766">MDRGGGGPAPRSTDAMLDTVRTADAVLVSDYGRGLAACPRMREVLESSRVPVVWDPHPLGPPPVPGVSLATPNLPEALAFAGTDGPEAAAVLRERWRAAAVAVTTGARGAVLDRGAGPEPVPAPVVDARDTCGAGDRFAVAAAAALMDGADAREAVAAAVEAASRFLARGGLSAAQPERTPEGLIAAVRAAAARSSPPAAASTWCTPGTPRPSPRRGPSATAWWCA</sequence>
<dbReference type="EMBL" id="JBHTEY010000004">
    <property type="protein sequence ID" value="MFC7614889.1"/>
    <property type="molecule type" value="Genomic_DNA"/>
</dbReference>
<keyword evidence="1" id="KW-0808">Transferase</keyword>
<evidence type="ECO:0000313" key="6">
    <source>
        <dbReference type="Proteomes" id="UP001596512"/>
    </source>
</evidence>
<organism evidence="5 6">
    <name type="scientific">Actinokineospora soli</name>
    <dbReference type="NCBI Taxonomy" id="1048753"/>
    <lineage>
        <taxon>Bacteria</taxon>
        <taxon>Bacillati</taxon>
        <taxon>Actinomycetota</taxon>
        <taxon>Actinomycetes</taxon>
        <taxon>Pseudonocardiales</taxon>
        <taxon>Pseudonocardiaceae</taxon>
        <taxon>Actinokineospora</taxon>
    </lineage>
</organism>
<dbReference type="PROSITE" id="PS00584">
    <property type="entry name" value="PFKB_KINASES_2"/>
    <property type="match status" value="1"/>
</dbReference>
<dbReference type="InterPro" id="IPR002173">
    <property type="entry name" value="Carboh/pur_kinase_PfkB_CS"/>
</dbReference>
<evidence type="ECO:0000256" key="2">
    <source>
        <dbReference type="ARBA" id="ARBA00022777"/>
    </source>
</evidence>
<keyword evidence="6" id="KW-1185">Reference proteome</keyword>
<dbReference type="Proteomes" id="UP001596512">
    <property type="component" value="Unassembled WGS sequence"/>
</dbReference>
<evidence type="ECO:0000313" key="5">
    <source>
        <dbReference type="EMBL" id="MFC7614889.1"/>
    </source>
</evidence>
<name>A0ABW2TMI2_9PSEU</name>
<dbReference type="PANTHER" id="PTHR46969">
    <property type="entry name" value="BIFUNCTIONAL PROTEIN HLDE"/>
    <property type="match status" value="1"/>
</dbReference>
<comment type="caution">
    <text evidence="5">The sequence shown here is derived from an EMBL/GenBank/DDBJ whole genome shotgun (WGS) entry which is preliminary data.</text>
</comment>
<gene>
    <name evidence="5" type="ORF">ACFQV2_16570</name>
</gene>
<feature type="region of interest" description="Disordered" evidence="3">
    <location>
        <begin position="198"/>
        <end position="222"/>
    </location>
</feature>
<evidence type="ECO:0000259" key="4">
    <source>
        <dbReference type="Pfam" id="PF00294"/>
    </source>
</evidence>